<dbReference type="PROSITE" id="PS00455">
    <property type="entry name" value="AMP_BINDING"/>
    <property type="match status" value="1"/>
</dbReference>
<dbReference type="InterPro" id="IPR045851">
    <property type="entry name" value="AMP-bd_C_sf"/>
</dbReference>
<dbReference type="Proteomes" id="UP000325081">
    <property type="component" value="Unassembled WGS sequence"/>
</dbReference>
<evidence type="ECO:0000313" key="7">
    <source>
        <dbReference type="EMBL" id="GER48575.1"/>
    </source>
</evidence>
<feature type="compositionally biased region" description="Low complexity" evidence="4">
    <location>
        <begin position="616"/>
        <end position="633"/>
    </location>
</feature>
<dbReference type="OrthoDB" id="10253869at2759"/>
<dbReference type="GO" id="GO:0016405">
    <property type="term" value="F:CoA-ligase activity"/>
    <property type="evidence" value="ECO:0007669"/>
    <property type="project" value="TreeGrafter"/>
</dbReference>
<name>A0A5A7QT85_STRAF</name>
<organism evidence="7 8">
    <name type="scientific">Striga asiatica</name>
    <name type="common">Asiatic witchweed</name>
    <name type="synonym">Buchnera asiatica</name>
    <dbReference type="NCBI Taxonomy" id="4170"/>
    <lineage>
        <taxon>Eukaryota</taxon>
        <taxon>Viridiplantae</taxon>
        <taxon>Streptophyta</taxon>
        <taxon>Embryophyta</taxon>
        <taxon>Tracheophyta</taxon>
        <taxon>Spermatophyta</taxon>
        <taxon>Magnoliopsida</taxon>
        <taxon>eudicotyledons</taxon>
        <taxon>Gunneridae</taxon>
        <taxon>Pentapetalae</taxon>
        <taxon>asterids</taxon>
        <taxon>lamiids</taxon>
        <taxon>Lamiales</taxon>
        <taxon>Orobanchaceae</taxon>
        <taxon>Buchnereae</taxon>
        <taxon>Striga</taxon>
    </lineage>
</organism>
<gene>
    <name evidence="7" type="ORF">STAS_25740</name>
</gene>
<dbReference type="SUPFAM" id="SSF56801">
    <property type="entry name" value="Acetyl-CoA synthetase-like"/>
    <property type="match status" value="1"/>
</dbReference>
<dbReference type="GO" id="GO:0009698">
    <property type="term" value="P:phenylpropanoid metabolic process"/>
    <property type="evidence" value="ECO:0007669"/>
    <property type="project" value="UniProtKB-KW"/>
</dbReference>
<keyword evidence="2 7" id="KW-0436">Ligase</keyword>
<protein>
    <submittedName>
        <fullName evidence="7">4-coumarate-coa ligase</fullName>
    </submittedName>
</protein>
<evidence type="ECO:0000313" key="8">
    <source>
        <dbReference type="Proteomes" id="UP000325081"/>
    </source>
</evidence>
<evidence type="ECO:0000256" key="4">
    <source>
        <dbReference type="SAM" id="MobiDB-lite"/>
    </source>
</evidence>
<dbReference type="Gene3D" id="3.30.300.30">
    <property type="match status" value="1"/>
</dbReference>
<dbReference type="Pfam" id="PF25821">
    <property type="entry name" value="DUF7950"/>
    <property type="match status" value="1"/>
</dbReference>
<evidence type="ECO:0000259" key="6">
    <source>
        <dbReference type="Pfam" id="PF25821"/>
    </source>
</evidence>
<proteinExistence type="predicted"/>
<evidence type="ECO:0000256" key="1">
    <source>
        <dbReference type="ARBA" id="ARBA00004930"/>
    </source>
</evidence>
<feature type="domain" description="AMP-dependent synthetase/ligase" evidence="5">
    <location>
        <begin position="29"/>
        <end position="381"/>
    </location>
</feature>
<feature type="region of interest" description="Disordered" evidence="4">
    <location>
        <begin position="615"/>
        <end position="676"/>
    </location>
</feature>
<feature type="compositionally biased region" description="Basic residues" evidence="4">
    <location>
        <begin position="638"/>
        <end position="661"/>
    </location>
</feature>
<accession>A0A5A7QT85</accession>
<dbReference type="Gene3D" id="3.40.50.12780">
    <property type="entry name" value="N-terminal domain of ligase-like"/>
    <property type="match status" value="1"/>
</dbReference>
<evidence type="ECO:0000259" key="5">
    <source>
        <dbReference type="Pfam" id="PF00501"/>
    </source>
</evidence>
<dbReference type="InterPro" id="IPR057710">
    <property type="entry name" value="DUF7950"/>
</dbReference>
<dbReference type="PANTHER" id="PTHR24096:SF251">
    <property type="entry name" value="4-COUMARATE--COA LIGASE-LIKE 9"/>
    <property type="match status" value="1"/>
</dbReference>
<keyword evidence="8" id="KW-1185">Reference proteome</keyword>
<dbReference type="AlphaFoldDB" id="A0A5A7QT85"/>
<reference evidence="8" key="1">
    <citation type="journal article" date="2019" name="Curr. Biol.">
        <title>Genome Sequence of Striga asiatica Provides Insight into the Evolution of Plant Parasitism.</title>
        <authorList>
            <person name="Yoshida S."/>
            <person name="Kim S."/>
            <person name="Wafula E.K."/>
            <person name="Tanskanen J."/>
            <person name="Kim Y.M."/>
            <person name="Honaas L."/>
            <person name="Yang Z."/>
            <person name="Spallek T."/>
            <person name="Conn C.E."/>
            <person name="Ichihashi Y."/>
            <person name="Cheong K."/>
            <person name="Cui S."/>
            <person name="Der J.P."/>
            <person name="Gundlach H."/>
            <person name="Jiao Y."/>
            <person name="Hori C."/>
            <person name="Ishida J.K."/>
            <person name="Kasahara H."/>
            <person name="Kiba T."/>
            <person name="Kim M.S."/>
            <person name="Koo N."/>
            <person name="Laohavisit A."/>
            <person name="Lee Y.H."/>
            <person name="Lumba S."/>
            <person name="McCourt P."/>
            <person name="Mortimer J.C."/>
            <person name="Mutuku J.M."/>
            <person name="Nomura T."/>
            <person name="Sasaki-Sekimoto Y."/>
            <person name="Seto Y."/>
            <person name="Wang Y."/>
            <person name="Wakatake T."/>
            <person name="Sakakibara H."/>
            <person name="Demura T."/>
            <person name="Yamaguchi S."/>
            <person name="Yoneyama K."/>
            <person name="Manabe R.I."/>
            <person name="Nelson D.C."/>
            <person name="Schulman A.H."/>
            <person name="Timko M.P."/>
            <person name="dePamphilis C.W."/>
            <person name="Choi D."/>
            <person name="Shirasu K."/>
        </authorList>
    </citation>
    <scope>NUCLEOTIDE SEQUENCE [LARGE SCALE GENOMIC DNA]</scope>
    <source>
        <strain evidence="8">cv. UVA1</strain>
    </source>
</reference>
<evidence type="ECO:0000256" key="3">
    <source>
        <dbReference type="ARBA" id="ARBA00023051"/>
    </source>
</evidence>
<sequence length="853" mass="93183">MKVLEALRLIEVERKIEAELSLGDFFTTPFLIDAASDRRLSYSTFLRQVASLSSSLKPFLSRNDVAFVLSPPSLHIPVLYFSLLSLGVVVSPSNPLSSPPELSHQVRLCKPAVAFATSQTATKIPKNVPLILLDSPQFASMLESDPSTAPNDVVVSQSDAAAILYSSGTTGKVKGVVLTHRNLIAVIAGMYHNKVADDEKSKEADAGGGRIQPVSIFTLPLFHVFGFFMLIRAAALGESVVIMERFDFVRMLEAVERFKVTYIPVSPPLVVAMAKSDLVDKYDLRSLQTLGCGGAPLGKEVAERFREKFPSVEVHQGYGLTESAGGATRTVGPDEAKRYGSAGRLSENMEAKIVDPVTGEALPPGHRGELWLRGPTIMKGYAGDDEATSSTLDSEGWLKTGDLCYFDQDGFMYIVDRLKELIKYKAYQVPPAELEQLLQSIPEIADAAVIPLLLIKGYDVLSFSTLFQNLPLERSYGGSWSTMPFLELSLNWEFMYCEAPCAKVKTRWDALRICKREDFERKKVVREAQAVLSGNSDSLSNSDSSSGQYWATRLSSPPWIASSQETRLSSPTRGFESVGEACWWPGRALLYAGGAYDMSKMDRIMLKFRPIAPKPVSADGSVSGGSSSVSESGLARAKTGRVKRRGEARKTRRNNCSKRRKPPPEKADSGGSVTGGEEVVRTLRLLPEEPCVIENRKVAPPDLSYPLWLSFGDGGISAEVQGSVVQSWVKVERVTEAWAAVGMGWTDEEKVMVLDGDTCPGFVSDGLNRVTWTNAAYRRMVAEEGAEVAAWVVVERDVTLPVGCAGFTCEVRVVTCGEKKGNKTVPCDVWRMDCGGFAWRLDTAAALSLWVGH</sequence>
<evidence type="ECO:0000256" key="2">
    <source>
        <dbReference type="ARBA" id="ARBA00022598"/>
    </source>
</evidence>
<dbReference type="InterPro" id="IPR000873">
    <property type="entry name" value="AMP-dep_synth/lig_dom"/>
</dbReference>
<dbReference type="InterPro" id="IPR020845">
    <property type="entry name" value="AMP-binding_CS"/>
</dbReference>
<comment type="pathway">
    <text evidence="1">Phytoalexin biosynthesis; 3,4',5-trihydroxystilbene biosynthesis; 3,4',5-trihydroxystilbene from trans-4-coumarate: step 1/2.</text>
</comment>
<comment type="caution">
    <text evidence="7">The sequence shown here is derived from an EMBL/GenBank/DDBJ whole genome shotgun (WGS) entry which is preliminary data.</text>
</comment>
<dbReference type="InterPro" id="IPR042099">
    <property type="entry name" value="ANL_N_sf"/>
</dbReference>
<keyword evidence="3" id="KW-0587">Phenylpropanoid metabolism</keyword>
<feature type="domain" description="DUF7950" evidence="6">
    <location>
        <begin position="725"/>
        <end position="848"/>
    </location>
</feature>
<dbReference type="UniPathway" id="UPA00372">
    <property type="reaction ID" value="UER00547"/>
</dbReference>
<dbReference type="EMBL" id="BKCP01008292">
    <property type="protein sequence ID" value="GER48575.1"/>
    <property type="molecule type" value="Genomic_DNA"/>
</dbReference>
<dbReference type="Pfam" id="PF00501">
    <property type="entry name" value="AMP-binding"/>
    <property type="match status" value="1"/>
</dbReference>
<dbReference type="PANTHER" id="PTHR24096">
    <property type="entry name" value="LONG-CHAIN-FATTY-ACID--COA LIGASE"/>
    <property type="match status" value="1"/>
</dbReference>